<feature type="signal peptide" evidence="2">
    <location>
        <begin position="1"/>
        <end position="25"/>
    </location>
</feature>
<dbReference type="AlphaFoldDB" id="A0A1G2BFX0"/>
<dbReference type="EMBL" id="MHKI01000012">
    <property type="protein sequence ID" value="OGY87107.1"/>
    <property type="molecule type" value="Genomic_DNA"/>
</dbReference>
<evidence type="ECO:0000256" key="2">
    <source>
        <dbReference type="SAM" id="SignalP"/>
    </source>
</evidence>
<evidence type="ECO:0000313" key="4">
    <source>
        <dbReference type="Proteomes" id="UP000176420"/>
    </source>
</evidence>
<protein>
    <submittedName>
        <fullName evidence="3">Uncharacterized protein</fullName>
    </submittedName>
</protein>
<keyword evidence="1" id="KW-0812">Transmembrane</keyword>
<keyword evidence="1" id="KW-1133">Transmembrane helix</keyword>
<feature type="transmembrane region" description="Helical" evidence="1">
    <location>
        <begin position="135"/>
        <end position="155"/>
    </location>
</feature>
<evidence type="ECO:0000313" key="3">
    <source>
        <dbReference type="EMBL" id="OGY87107.1"/>
    </source>
</evidence>
<proteinExistence type="predicted"/>
<feature type="transmembrane region" description="Helical" evidence="1">
    <location>
        <begin position="80"/>
        <end position="101"/>
    </location>
</feature>
<keyword evidence="2" id="KW-0732">Signal</keyword>
<dbReference type="Proteomes" id="UP000176420">
    <property type="component" value="Unassembled WGS sequence"/>
</dbReference>
<reference evidence="3 4" key="1">
    <citation type="journal article" date="2016" name="Nat. Commun.">
        <title>Thousands of microbial genomes shed light on interconnected biogeochemical processes in an aquifer system.</title>
        <authorList>
            <person name="Anantharaman K."/>
            <person name="Brown C.T."/>
            <person name="Hug L.A."/>
            <person name="Sharon I."/>
            <person name="Castelle C.J."/>
            <person name="Probst A.J."/>
            <person name="Thomas B.C."/>
            <person name="Singh A."/>
            <person name="Wilkins M.J."/>
            <person name="Karaoz U."/>
            <person name="Brodie E.L."/>
            <person name="Williams K.H."/>
            <person name="Hubbard S.S."/>
            <person name="Banfield J.F."/>
        </authorList>
    </citation>
    <scope>NUCLEOTIDE SEQUENCE [LARGE SCALE GENOMIC DNA]</scope>
</reference>
<sequence>MKKTPALLLKLATAIMVLVSAPLSADAVARISGRGTYQNDLGTDDYTFYIILGFFGFLIVITIASIVFKSLLKPRGPLFSIIFGLIYVIFFTVFMLIIFSVSNSPQNSQFSIQSILSKPKILFSSLQNLGSGGGIVLLVGAFIILMFIIVGIVFYKTHRDHAWLMKNGLPGQAKILSVTDTGVKLNGVPLLTIQAEIHTAGKAPYTVNKRLPVPMIAMSTIVSGSMVPVRIHPHKPKKITFANWNYGNNIININNNIGSNDFNAGTSGLCVGNVDQGDFQNGIPAQAKILNITKTDQIKNGQSVYRINYDIQPNNKHAYKLEREVPLPDMAANLLHIGSTYPCEVHPDDPRRIKLKII</sequence>
<evidence type="ECO:0000256" key="1">
    <source>
        <dbReference type="SAM" id="Phobius"/>
    </source>
</evidence>
<comment type="caution">
    <text evidence="3">The sequence shown here is derived from an EMBL/GenBank/DDBJ whole genome shotgun (WGS) entry which is preliminary data.</text>
</comment>
<gene>
    <name evidence="3" type="ORF">A2319_02790</name>
</gene>
<feature type="transmembrane region" description="Helical" evidence="1">
    <location>
        <begin position="49"/>
        <end position="68"/>
    </location>
</feature>
<keyword evidence="1" id="KW-0472">Membrane</keyword>
<name>A0A1G2BFX0_9BACT</name>
<accession>A0A1G2BFX0</accession>
<feature type="chain" id="PRO_5009582056" evidence="2">
    <location>
        <begin position="26"/>
        <end position="358"/>
    </location>
</feature>
<organism evidence="3 4">
    <name type="scientific">Candidatus Kerfeldbacteria bacterium RIFOXYB2_FULL_38_14</name>
    <dbReference type="NCBI Taxonomy" id="1798547"/>
    <lineage>
        <taxon>Bacteria</taxon>
        <taxon>Candidatus Kerfeldiibacteriota</taxon>
    </lineage>
</organism>